<dbReference type="InterPro" id="IPR009060">
    <property type="entry name" value="UBA-like_sf"/>
</dbReference>
<dbReference type="AlphaFoldDB" id="A0A1S3IN17"/>
<dbReference type="OrthoDB" id="2017782at2759"/>
<keyword evidence="1" id="KW-0694">RNA-binding</keyword>
<keyword evidence="2" id="KW-0802">TPR repeat</keyword>
<feature type="compositionally biased region" description="Basic residues" evidence="4">
    <location>
        <begin position="167"/>
        <end position="180"/>
    </location>
</feature>
<dbReference type="SUPFAM" id="SSF48452">
    <property type="entry name" value="TPR-like"/>
    <property type="match status" value="1"/>
</dbReference>
<dbReference type="InterPro" id="IPR001623">
    <property type="entry name" value="DnaJ_domain"/>
</dbReference>
<organism evidence="8 9">
    <name type="scientific">Lingula anatina</name>
    <name type="common">Brachiopod</name>
    <name type="synonym">Lingula unguis</name>
    <dbReference type="NCBI Taxonomy" id="7574"/>
    <lineage>
        <taxon>Eukaryota</taxon>
        <taxon>Metazoa</taxon>
        <taxon>Spiralia</taxon>
        <taxon>Lophotrochozoa</taxon>
        <taxon>Brachiopoda</taxon>
        <taxon>Linguliformea</taxon>
        <taxon>Lingulata</taxon>
        <taxon>Lingulida</taxon>
        <taxon>Linguloidea</taxon>
        <taxon>Lingulidae</taxon>
        <taxon>Lingula</taxon>
    </lineage>
</organism>
<keyword evidence="3" id="KW-0863">Zinc-finger</keyword>
<dbReference type="InterPro" id="IPR019734">
    <property type="entry name" value="TPR_rpt"/>
</dbReference>
<dbReference type="PROSITE" id="PS50076">
    <property type="entry name" value="DNAJ_2"/>
    <property type="match status" value="1"/>
</dbReference>
<dbReference type="SMART" id="SM00271">
    <property type="entry name" value="DnaJ"/>
    <property type="match status" value="1"/>
</dbReference>
<dbReference type="RefSeq" id="XP_013399478.1">
    <property type="nucleotide sequence ID" value="XM_013544024.1"/>
</dbReference>
<evidence type="ECO:0000256" key="4">
    <source>
        <dbReference type="SAM" id="MobiDB-lite"/>
    </source>
</evidence>
<dbReference type="GO" id="GO:0003723">
    <property type="term" value="F:RNA binding"/>
    <property type="evidence" value="ECO:0007669"/>
    <property type="project" value="UniProtKB-UniRule"/>
</dbReference>
<feature type="repeat" description="TPR" evidence="2">
    <location>
        <begin position="295"/>
        <end position="328"/>
    </location>
</feature>
<dbReference type="SMART" id="SM00028">
    <property type="entry name" value="TPR"/>
    <property type="match status" value="3"/>
</dbReference>
<feature type="domain" description="C3H1-type" evidence="7">
    <location>
        <begin position="608"/>
        <end position="635"/>
    </location>
</feature>
<feature type="compositionally biased region" description="Basic and acidic residues" evidence="4">
    <location>
        <begin position="263"/>
        <end position="280"/>
    </location>
</feature>
<protein>
    <submittedName>
        <fullName evidence="9">Uncharacterized protein LOC106165708 isoform X1</fullName>
    </submittedName>
</protein>
<feature type="region of interest" description="Disordered" evidence="4">
    <location>
        <begin position="256"/>
        <end position="288"/>
    </location>
</feature>
<dbReference type="Pfam" id="PF00226">
    <property type="entry name" value="DnaJ"/>
    <property type="match status" value="1"/>
</dbReference>
<dbReference type="Gene3D" id="3.30.70.330">
    <property type="match status" value="1"/>
</dbReference>
<dbReference type="PROSITE" id="PS50103">
    <property type="entry name" value="ZF_C3H1"/>
    <property type="match status" value="1"/>
</dbReference>
<dbReference type="GO" id="GO:0008270">
    <property type="term" value="F:zinc ion binding"/>
    <property type="evidence" value="ECO:0007669"/>
    <property type="project" value="UniProtKB-KW"/>
</dbReference>
<name>A0A1S3IN17_LINAN</name>
<dbReference type="InterPro" id="IPR000504">
    <property type="entry name" value="RRM_dom"/>
</dbReference>
<dbReference type="SUPFAM" id="SSF54928">
    <property type="entry name" value="RNA-binding domain, RBD"/>
    <property type="match status" value="1"/>
</dbReference>
<dbReference type="InterPro" id="IPR036869">
    <property type="entry name" value="J_dom_sf"/>
</dbReference>
<feature type="domain" description="RRM" evidence="6">
    <location>
        <begin position="503"/>
        <end position="575"/>
    </location>
</feature>
<feature type="compositionally biased region" description="Basic and acidic residues" evidence="4">
    <location>
        <begin position="144"/>
        <end position="166"/>
    </location>
</feature>
<dbReference type="PROSITE" id="PS50102">
    <property type="entry name" value="RRM"/>
    <property type="match status" value="1"/>
</dbReference>
<dbReference type="Pfam" id="PF00076">
    <property type="entry name" value="RRM_1"/>
    <property type="match status" value="1"/>
</dbReference>
<dbReference type="GeneID" id="106165708"/>
<dbReference type="Gene3D" id="1.25.40.10">
    <property type="entry name" value="Tetratricopeptide repeat domain"/>
    <property type="match status" value="1"/>
</dbReference>
<dbReference type="Gene3D" id="1.10.287.110">
    <property type="entry name" value="DnaJ domain"/>
    <property type="match status" value="1"/>
</dbReference>
<evidence type="ECO:0000259" key="6">
    <source>
        <dbReference type="PROSITE" id="PS50102"/>
    </source>
</evidence>
<dbReference type="PROSITE" id="PS50005">
    <property type="entry name" value="TPR"/>
    <property type="match status" value="1"/>
</dbReference>
<evidence type="ECO:0000259" key="5">
    <source>
        <dbReference type="PROSITE" id="PS50076"/>
    </source>
</evidence>
<evidence type="ECO:0000259" key="7">
    <source>
        <dbReference type="PROSITE" id="PS50103"/>
    </source>
</evidence>
<feature type="zinc finger region" description="C3H1-type" evidence="3">
    <location>
        <begin position="608"/>
        <end position="635"/>
    </location>
</feature>
<dbReference type="Proteomes" id="UP000085678">
    <property type="component" value="Unplaced"/>
</dbReference>
<dbReference type="InterPro" id="IPR012677">
    <property type="entry name" value="Nucleotide-bd_a/b_plait_sf"/>
</dbReference>
<dbReference type="PRINTS" id="PR00625">
    <property type="entry name" value="JDOMAIN"/>
</dbReference>
<dbReference type="Gene3D" id="1.10.8.10">
    <property type="entry name" value="DNA helicase RuvA subunit, C-terminal domain"/>
    <property type="match status" value="1"/>
</dbReference>
<keyword evidence="8" id="KW-1185">Reference proteome</keyword>
<accession>A0A1S3IN17</accession>
<evidence type="ECO:0000256" key="1">
    <source>
        <dbReference type="PROSITE-ProRule" id="PRU00176"/>
    </source>
</evidence>
<evidence type="ECO:0000256" key="3">
    <source>
        <dbReference type="PROSITE-ProRule" id="PRU00723"/>
    </source>
</evidence>
<gene>
    <name evidence="9" type="primary">LOC106165708</name>
</gene>
<dbReference type="PANTHER" id="PTHR47678:SF4">
    <property type="entry name" value="SHOCK PROTEIN 70 (HSP70)-INTERACTING PROTEIN, PUTATIVE-RELATED"/>
    <property type="match status" value="1"/>
</dbReference>
<dbReference type="CDD" id="cd00590">
    <property type="entry name" value="RRM_SF"/>
    <property type="match status" value="1"/>
</dbReference>
<feature type="region of interest" description="Disordered" evidence="4">
    <location>
        <begin position="138"/>
        <end position="241"/>
    </location>
</feature>
<dbReference type="InterPro" id="IPR035979">
    <property type="entry name" value="RBD_domain_sf"/>
</dbReference>
<sequence>MRLTKATAFEILELPVGADEDSVLTSYKRLALKWHPDKHQNSDKSVQKFNAISAAFKRLTVPNSSDKTDFDLSLPDMFELFQKIFFARTTSYNGYNTSDDEYDYDDESDLEDDVDYLSLFADKVKTKHDLRKQKIDTGQTWKKVSPEEAEKNAEELITEEEKEKRKAEKRRAKKKRQRERKRIEKQVQEQQEKEEEEAKKKSSKQKSDESHQDEKQEKQKPNGRKIDKQDSDSEEEFDPSSAFFTKVVSKKKKGGIDNFTTQSKKETKKDPKNPEYRKNQEDEEAEELDPIVLRSRQLAIRGNEMANLGHYNAAIDLFTEAIKLDSRDFRFFGNRSYCFDRLQQYEKALRDADKAIHLAIDWAKGFFRKGRALAGLKLYADAEQAFMQVLKLDRHCEDAMQELLRVRTYQLTEMGFSRQQAENAIRQHGTVQAALDSLLAGVGKAAVPETTLEGEVYVSDEDDYNIHVQPAPARVPPVILKNNIQPQIGSDVKMDPCNPEGLTALWVGNVLPEVTEKKLTQLFSKYGSVASVRLLPEKYCAFVNFKNKESAGKAMHGLQGFECAGQRLLIKFPDNPITNTNILLKKNASGGGGGISKPTLEQLKTTGPVNGDECYFWRTTGCHYGNKCHFKHLPEHRGVDKKPWQKVK</sequence>
<proteinExistence type="predicted"/>
<feature type="compositionally biased region" description="Basic and acidic residues" evidence="4">
    <location>
        <begin position="181"/>
        <end position="231"/>
    </location>
</feature>
<evidence type="ECO:0000256" key="2">
    <source>
        <dbReference type="PROSITE-ProRule" id="PRU00339"/>
    </source>
</evidence>
<dbReference type="SUPFAM" id="SSF46565">
    <property type="entry name" value="Chaperone J-domain"/>
    <property type="match status" value="1"/>
</dbReference>
<evidence type="ECO:0000313" key="9">
    <source>
        <dbReference type="RefSeq" id="XP_013399478.1"/>
    </source>
</evidence>
<dbReference type="SUPFAM" id="SSF46934">
    <property type="entry name" value="UBA-like"/>
    <property type="match status" value="1"/>
</dbReference>
<keyword evidence="3" id="KW-0862">Zinc</keyword>
<evidence type="ECO:0000313" key="8">
    <source>
        <dbReference type="Proteomes" id="UP000085678"/>
    </source>
</evidence>
<feature type="domain" description="J" evidence="5">
    <location>
        <begin position="7"/>
        <end position="74"/>
    </location>
</feature>
<dbReference type="PANTHER" id="PTHR47678">
    <property type="entry name" value="TETRATRICOPEPTIDE REPEAT PROTEIN 31"/>
    <property type="match status" value="1"/>
</dbReference>
<keyword evidence="3" id="KW-0479">Metal-binding</keyword>
<dbReference type="SMART" id="SM00360">
    <property type="entry name" value="RRM"/>
    <property type="match status" value="1"/>
</dbReference>
<reference evidence="9" key="1">
    <citation type="submission" date="2025-08" db="UniProtKB">
        <authorList>
            <consortium name="RefSeq"/>
        </authorList>
    </citation>
    <scope>IDENTIFICATION</scope>
    <source>
        <tissue evidence="9">Gonads</tissue>
    </source>
</reference>
<dbReference type="Pfam" id="PF13181">
    <property type="entry name" value="TPR_8"/>
    <property type="match status" value="1"/>
</dbReference>
<dbReference type="InterPro" id="IPR011990">
    <property type="entry name" value="TPR-like_helical_dom_sf"/>
</dbReference>
<dbReference type="CDD" id="cd06257">
    <property type="entry name" value="DnaJ"/>
    <property type="match status" value="1"/>
</dbReference>
<dbReference type="InterPro" id="IPR000571">
    <property type="entry name" value="Znf_CCCH"/>
</dbReference>